<evidence type="ECO:0000256" key="3">
    <source>
        <dbReference type="ARBA" id="ARBA00023239"/>
    </source>
</evidence>
<dbReference type="InterPro" id="IPR013785">
    <property type="entry name" value="Aldolase_TIM"/>
</dbReference>
<dbReference type="Gene3D" id="3.20.20.70">
    <property type="entry name" value="Aldolase class I"/>
    <property type="match status" value="1"/>
</dbReference>
<reference evidence="8" key="2">
    <citation type="submission" date="2020-09" db="EMBL/GenBank/DDBJ databases">
        <authorList>
            <person name="Sun Q."/>
            <person name="Kim S."/>
        </authorList>
    </citation>
    <scope>NUCLEOTIDE SEQUENCE</scope>
    <source>
        <strain evidence="8">KCTC 42249</strain>
    </source>
</reference>
<evidence type="ECO:0000313" key="9">
    <source>
        <dbReference type="Proteomes" id="UP000630142"/>
    </source>
</evidence>
<dbReference type="CDD" id="cd00959">
    <property type="entry name" value="DeoC"/>
    <property type="match status" value="1"/>
</dbReference>
<proteinExistence type="inferred from homology"/>
<evidence type="ECO:0000256" key="2">
    <source>
        <dbReference type="ARBA" id="ARBA00022490"/>
    </source>
</evidence>
<comment type="catalytic activity">
    <reaction evidence="5 7">
        <text>2-deoxy-D-ribose 5-phosphate = D-glyceraldehyde 3-phosphate + acetaldehyde</text>
        <dbReference type="Rhea" id="RHEA:12821"/>
        <dbReference type="ChEBI" id="CHEBI:15343"/>
        <dbReference type="ChEBI" id="CHEBI:59776"/>
        <dbReference type="ChEBI" id="CHEBI:62877"/>
        <dbReference type="EC" id="4.1.2.4"/>
    </reaction>
</comment>
<feature type="active site" description="Schiff-base intermediate with acetaldehyde" evidence="7">
    <location>
        <position position="161"/>
    </location>
</feature>
<protein>
    <recommendedName>
        <fullName evidence="7">Deoxyribose-phosphate aldolase</fullName>
        <shortName evidence="7">DERA</shortName>
        <ecNumber evidence="7">4.1.2.4</ecNumber>
    </recommendedName>
    <alternativeName>
        <fullName evidence="7">2-deoxy-D-ribose 5-phosphate aldolase</fullName>
    </alternativeName>
    <alternativeName>
        <fullName evidence="7">Phosphodeoxyriboaldolase</fullName>
        <shortName evidence="7">Deoxyriboaldolase</shortName>
    </alternativeName>
</protein>
<dbReference type="NCBIfam" id="TIGR00126">
    <property type="entry name" value="deoC"/>
    <property type="match status" value="1"/>
</dbReference>
<dbReference type="PANTHER" id="PTHR10889:SF1">
    <property type="entry name" value="DEOXYRIBOSE-PHOSPHATE ALDOLASE"/>
    <property type="match status" value="1"/>
</dbReference>
<dbReference type="PIRSF" id="PIRSF001357">
    <property type="entry name" value="DeoC"/>
    <property type="match status" value="1"/>
</dbReference>
<dbReference type="PANTHER" id="PTHR10889">
    <property type="entry name" value="DEOXYRIBOSE-PHOSPHATE ALDOLASE"/>
    <property type="match status" value="1"/>
</dbReference>
<dbReference type="InterPro" id="IPR002915">
    <property type="entry name" value="DeoC/FbaB/LacD_aldolase"/>
</dbReference>
<keyword evidence="3 7" id="KW-0456">Lyase</keyword>
<dbReference type="GO" id="GO:0009264">
    <property type="term" value="P:deoxyribonucleotide catabolic process"/>
    <property type="evidence" value="ECO:0007669"/>
    <property type="project" value="UniProtKB-UniRule"/>
</dbReference>
<dbReference type="EC" id="4.1.2.4" evidence="7"/>
<dbReference type="GO" id="GO:0006018">
    <property type="term" value="P:2-deoxyribose 1-phosphate catabolic process"/>
    <property type="evidence" value="ECO:0007669"/>
    <property type="project" value="UniProtKB-UniRule"/>
</dbReference>
<name>A0A8J3DPN9_9HYPH</name>
<accession>A0A8J3DPN9</accession>
<keyword evidence="2 7" id="KW-0963">Cytoplasm</keyword>
<dbReference type="Proteomes" id="UP000630142">
    <property type="component" value="Unassembled WGS sequence"/>
</dbReference>
<sequence length="231" mass="23498">MSTNKAAEASIELAGLIDHTVLKPDASRADVARHCDEALEHGFASVCVNGVHAGFVAQRLKNSAVMTCAVLGFPLGASGAESKALEAAALVKAGADELDMVLDIGALREGDLARVEADIRAVREACHGKVLKVILETALLNDAQKETACRIAAEVGADFVKTSTGFSTGGATIDDVKLMRRIVGDKLGVKASGGIRDAQTAVAMVEAGANRIGASASVAIVSGASDAPAGY</sequence>
<dbReference type="EMBL" id="BMZQ01000001">
    <property type="protein sequence ID" value="GHD12289.1"/>
    <property type="molecule type" value="Genomic_DNA"/>
</dbReference>
<comment type="subcellular location">
    <subcellularLocation>
        <location evidence="7">Cytoplasm</location>
    </subcellularLocation>
</comment>
<comment type="pathway">
    <text evidence="7">Carbohydrate degradation; 2-deoxy-D-ribose 1-phosphate degradation; D-glyceraldehyde 3-phosphate and acetaldehyde from 2-deoxy-alpha-D-ribose 1-phosphate: step 2/2.</text>
</comment>
<dbReference type="AlphaFoldDB" id="A0A8J3DPN9"/>
<dbReference type="RefSeq" id="WP_189502939.1">
    <property type="nucleotide sequence ID" value="NZ_BMZQ01000001.1"/>
</dbReference>
<evidence type="ECO:0000256" key="6">
    <source>
        <dbReference type="ARBA" id="ARBA00056337"/>
    </source>
</evidence>
<comment type="function">
    <text evidence="6 7">Catalyzes a reversible aldol reaction between acetaldehyde and D-glyceraldehyde 3-phosphate to generate 2-deoxy-D-ribose 5-phosphate.</text>
</comment>
<reference evidence="8" key="1">
    <citation type="journal article" date="2014" name="Int. J. Syst. Evol. Microbiol.">
        <title>Complete genome sequence of Corynebacterium casei LMG S-19264T (=DSM 44701T), isolated from a smear-ripened cheese.</title>
        <authorList>
            <consortium name="US DOE Joint Genome Institute (JGI-PGF)"/>
            <person name="Walter F."/>
            <person name="Albersmeier A."/>
            <person name="Kalinowski J."/>
            <person name="Ruckert C."/>
        </authorList>
    </citation>
    <scope>NUCLEOTIDE SEQUENCE</scope>
    <source>
        <strain evidence="8">KCTC 42249</strain>
    </source>
</reference>
<gene>
    <name evidence="7 8" type="primary">deoC</name>
    <name evidence="8" type="ORF">GCM10016234_16370</name>
</gene>
<dbReference type="SUPFAM" id="SSF51569">
    <property type="entry name" value="Aldolase"/>
    <property type="match status" value="1"/>
</dbReference>
<evidence type="ECO:0000256" key="4">
    <source>
        <dbReference type="ARBA" id="ARBA00023270"/>
    </source>
</evidence>
<dbReference type="HAMAP" id="MF_00114">
    <property type="entry name" value="DeoC_type1"/>
    <property type="match status" value="1"/>
</dbReference>
<evidence type="ECO:0000313" key="8">
    <source>
        <dbReference type="EMBL" id="GHD12289.1"/>
    </source>
</evidence>
<evidence type="ECO:0000256" key="1">
    <source>
        <dbReference type="ARBA" id="ARBA00010936"/>
    </source>
</evidence>
<dbReference type="InterPro" id="IPR028581">
    <property type="entry name" value="DeoC_typeI"/>
</dbReference>
<dbReference type="InterPro" id="IPR011343">
    <property type="entry name" value="DeoC"/>
</dbReference>
<evidence type="ECO:0000256" key="5">
    <source>
        <dbReference type="ARBA" id="ARBA00048791"/>
    </source>
</evidence>
<feature type="active site" description="Proton donor/acceptor" evidence="7">
    <location>
        <position position="99"/>
    </location>
</feature>
<dbReference type="SMART" id="SM01133">
    <property type="entry name" value="DeoC"/>
    <property type="match status" value="1"/>
</dbReference>
<dbReference type="FunFam" id="3.20.20.70:FF:000044">
    <property type="entry name" value="Deoxyribose-phosphate aldolase"/>
    <property type="match status" value="1"/>
</dbReference>
<dbReference type="UniPathway" id="UPA00002">
    <property type="reaction ID" value="UER00468"/>
</dbReference>
<dbReference type="GO" id="GO:0005737">
    <property type="term" value="C:cytoplasm"/>
    <property type="evidence" value="ECO:0007669"/>
    <property type="project" value="UniProtKB-SubCell"/>
</dbReference>
<evidence type="ECO:0000256" key="7">
    <source>
        <dbReference type="HAMAP-Rule" id="MF_00114"/>
    </source>
</evidence>
<comment type="similarity">
    <text evidence="1 7">Belongs to the DeoC/FbaB aldolase family. DeoC type 1 subfamily.</text>
</comment>
<dbReference type="GO" id="GO:0016052">
    <property type="term" value="P:carbohydrate catabolic process"/>
    <property type="evidence" value="ECO:0007669"/>
    <property type="project" value="TreeGrafter"/>
</dbReference>
<keyword evidence="9" id="KW-1185">Reference proteome</keyword>
<organism evidence="8 9">
    <name type="scientific">Tianweitania populi</name>
    <dbReference type="NCBI Taxonomy" id="1607949"/>
    <lineage>
        <taxon>Bacteria</taxon>
        <taxon>Pseudomonadati</taxon>
        <taxon>Pseudomonadota</taxon>
        <taxon>Alphaproteobacteria</taxon>
        <taxon>Hyphomicrobiales</taxon>
        <taxon>Phyllobacteriaceae</taxon>
        <taxon>Tianweitania</taxon>
    </lineage>
</organism>
<feature type="active site" description="Proton donor/acceptor" evidence="7">
    <location>
        <position position="190"/>
    </location>
</feature>
<comment type="caution">
    <text evidence="8">The sequence shown here is derived from an EMBL/GenBank/DDBJ whole genome shotgun (WGS) entry which is preliminary data.</text>
</comment>
<dbReference type="Pfam" id="PF01791">
    <property type="entry name" value="DeoC"/>
    <property type="match status" value="1"/>
</dbReference>
<keyword evidence="4 7" id="KW-0704">Schiff base</keyword>
<dbReference type="GO" id="GO:0004139">
    <property type="term" value="F:deoxyribose-phosphate aldolase activity"/>
    <property type="evidence" value="ECO:0007669"/>
    <property type="project" value="UniProtKB-UniRule"/>
</dbReference>